<sequence>MLTIMSHGSQVEDGTVTNFLPEASKLIQDKNGQYLTKINSIYLNKGSRNSIFSEFSKFLSFRDDTLTNFRPEASTLIQDKNGQNWAEMNSISLQSNSSHNFIVSRNEPPFLIIRRSPKGARADIGN</sequence>
<comment type="caution">
    <text evidence="1">The sequence shown here is derived from an EMBL/GenBank/DDBJ whole genome shotgun (WGS) entry which is preliminary data.</text>
</comment>
<gene>
    <name evidence="1" type="ORF">CDAR_54841</name>
</gene>
<dbReference type="AlphaFoldDB" id="A0AAV4ND33"/>
<proteinExistence type="predicted"/>
<protein>
    <submittedName>
        <fullName evidence="1">Uncharacterized protein</fullName>
    </submittedName>
</protein>
<evidence type="ECO:0000313" key="2">
    <source>
        <dbReference type="Proteomes" id="UP001054837"/>
    </source>
</evidence>
<dbReference type="EMBL" id="BPLQ01001539">
    <property type="protein sequence ID" value="GIX82732.1"/>
    <property type="molecule type" value="Genomic_DNA"/>
</dbReference>
<keyword evidence="2" id="KW-1185">Reference proteome</keyword>
<accession>A0AAV4ND33</accession>
<reference evidence="1 2" key="1">
    <citation type="submission" date="2021-06" db="EMBL/GenBank/DDBJ databases">
        <title>Caerostris darwini draft genome.</title>
        <authorList>
            <person name="Kono N."/>
            <person name="Arakawa K."/>
        </authorList>
    </citation>
    <scope>NUCLEOTIDE SEQUENCE [LARGE SCALE GENOMIC DNA]</scope>
</reference>
<evidence type="ECO:0000313" key="1">
    <source>
        <dbReference type="EMBL" id="GIX82732.1"/>
    </source>
</evidence>
<dbReference type="Proteomes" id="UP001054837">
    <property type="component" value="Unassembled WGS sequence"/>
</dbReference>
<name>A0AAV4ND33_9ARAC</name>
<organism evidence="1 2">
    <name type="scientific">Caerostris darwini</name>
    <dbReference type="NCBI Taxonomy" id="1538125"/>
    <lineage>
        <taxon>Eukaryota</taxon>
        <taxon>Metazoa</taxon>
        <taxon>Ecdysozoa</taxon>
        <taxon>Arthropoda</taxon>
        <taxon>Chelicerata</taxon>
        <taxon>Arachnida</taxon>
        <taxon>Araneae</taxon>
        <taxon>Araneomorphae</taxon>
        <taxon>Entelegynae</taxon>
        <taxon>Araneoidea</taxon>
        <taxon>Araneidae</taxon>
        <taxon>Caerostris</taxon>
    </lineage>
</organism>